<accession>A0ABV7GZI0</accession>
<comment type="caution">
    <text evidence="2">The sequence shown here is derived from an EMBL/GenBank/DDBJ whole genome shotgun (WGS) entry which is preliminary data.</text>
</comment>
<name>A0ABV7GZI0_9RHOB</name>
<dbReference type="PANTHER" id="PTHR13343:SF24">
    <property type="entry name" value="OS07G0573800 PROTEIN"/>
    <property type="match status" value="1"/>
</dbReference>
<organism evidence="2 3">
    <name type="scientific">Psychromarinibacter halotolerans</name>
    <dbReference type="NCBI Taxonomy" id="1775175"/>
    <lineage>
        <taxon>Bacteria</taxon>
        <taxon>Pseudomonadati</taxon>
        <taxon>Pseudomonadota</taxon>
        <taxon>Alphaproteobacteria</taxon>
        <taxon>Rhodobacterales</taxon>
        <taxon>Paracoccaceae</taxon>
        <taxon>Psychromarinibacter</taxon>
    </lineage>
</organism>
<dbReference type="Proteomes" id="UP001595632">
    <property type="component" value="Unassembled WGS sequence"/>
</dbReference>
<dbReference type="EMBL" id="JBHRTB010000010">
    <property type="protein sequence ID" value="MFC3145746.1"/>
    <property type="molecule type" value="Genomic_DNA"/>
</dbReference>
<keyword evidence="3" id="KW-1185">Reference proteome</keyword>
<dbReference type="InterPro" id="IPR011576">
    <property type="entry name" value="Pyridox_Oxase_N"/>
</dbReference>
<evidence type="ECO:0000313" key="3">
    <source>
        <dbReference type="Proteomes" id="UP001595632"/>
    </source>
</evidence>
<feature type="domain" description="Pyridoxamine 5'-phosphate oxidase N-terminal" evidence="1">
    <location>
        <begin position="17"/>
        <end position="142"/>
    </location>
</feature>
<dbReference type="InterPro" id="IPR012349">
    <property type="entry name" value="Split_barrel_FMN-bd"/>
</dbReference>
<gene>
    <name evidence="2" type="ORF">ACFOGP_23690</name>
</gene>
<dbReference type="PANTHER" id="PTHR13343">
    <property type="entry name" value="CREG1 PROTEIN"/>
    <property type="match status" value="1"/>
</dbReference>
<sequence length="161" mass="17489">MTDLIRPTDDEARTLARTLLDTARFAALGVLLPGTGAPMVTRIALARDDRGAPLTLVSSLAQHTAALKENPACSLLVGEPEDRGDPLVHPRLTLQCTAAFVPRPGDLHDRLRATYLRQVPKAKLYIDFGDFTLVRLDMTEGFLNGGFGKAFHLTPQDLSLS</sequence>
<evidence type="ECO:0000259" key="1">
    <source>
        <dbReference type="Pfam" id="PF01243"/>
    </source>
</evidence>
<dbReference type="Gene3D" id="2.30.110.10">
    <property type="entry name" value="Electron Transport, Fmn-binding Protein, Chain A"/>
    <property type="match status" value="1"/>
</dbReference>
<protein>
    <submittedName>
        <fullName evidence="2">HugZ family protein</fullName>
    </submittedName>
</protein>
<evidence type="ECO:0000313" key="2">
    <source>
        <dbReference type="EMBL" id="MFC3145746.1"/>
    </source>
</evidence>
<proteinExistence type="predicted"/>
<dbReference type="RefSeq" id="WP_275632695.1">
    <property type="nucleotide sequence ID" value="NZ_JARGYD010000003.1"/>
</dbReference>
<reference evidence="3" key="1">
    <citation type="journal article" date="2019" name="Int. J. Syst. Evol. Microbiol.">
        <title>The Global Catalogue of Microorganisms (GCM) 10K type strain sequencing project: providing services to taxonomists for standard genome sequencing and annotation.</title>
        <authorList>
            <consortium name="The Broad Institute Genomics Platform"/>
            <consortium name="The Broad Institute Genome Sequencing Center for Infectious Disease"/>
            <person name="Wu L."/>
            <person name="Ma J."/>
        </authorList>
    </citation>
    <scope>NUCLEOTIDE SEQUENCE [LARGE SCALE GENOMIC DNA]</scope>
    <source>
        <strain evidence="3">KCTC 52366</strain>
    </source>
</reference>
<dbReference type="Pfam" id="PF01243">
    <property type="entry name" value="PNPOx_N"/>
    <property type="match status" value="1"/>
</dbReference>
<dbReference type="SUPFAM" id="SSF50475">
    <property type="entry name" value="FMN-binding split barrel"/>
    <property type="match status" value="1"/>
</dbReference>